<evidence type="ECO:0000313" key="9">
    <source>
        <dbReference type="EMBL" id="JAP81379.1"/>
    </source>
</evidence>
<dbReference type="GO" id="GO:0005789">
    <property type="term" value="C:endoplasmic reticulum membrane"/>
    <property type="evidence" value="ECO:0007669"/>
    <property type="project" value="TreeGrafter"/>
</dbReference>
<dbReference type="InterPro" id="IPR007217">
    <property type="entry name" value="Per1-like"/>
</dbReference>
<feature type="transmembrane region" description="Helical" evidence="8">
    <location>
        <begin position="283"/>
        <end position="303"/>
    </location>
</feature>
<dbReference type="EMBL" id="GEDV01007178">
    <property type="protein sequence ID" value="JAP81379.1"/>
    <property type="molecule type" value="Transcribed_RNA"/>
</dbReference>
<keyword evidence="6 8" id="KW-1133">Transmembrane helix</keyword>
<dbReference type="AlphaFoldDB" id="A0A131YQ46"/>
<evidence type="ECO:0000256" key="5">
    <source>
        <dbReference type="ARBA" id="ARBA00022729"/>
    </source>
</evidence>
<sequence length="415" mass="47446">MLIRWAGLRRPSGGFLFCKVMVGPSHARGITRTAVAASLAALLLCLFDVASASPGDQSAEYKSCLRRCRGINCTQEKQTTFRSGQAWYLALLLWDCADECRHECMWHAVDVLQANGKPVPQFHGKWPFWRFYGIQEPASVIFSILNGICHLWMWRKFRRLVPPSAPFYAIWKGQAVLSINAWFWSAVFHARDTPLTEKLDYYCAFSVVLYSLYSLCMRVLGTKSAWLSISVTMPFAAFFVYHIQYLNFVHFDYGYNMKANVITGLLNSIGWLGWCWHHRQRGYVWKGIIVVFMLDALLLLELGDFPPWHFLVDAHALWHLGTAPLPLLWYRFLIDDSLYELREKKNAGKVANGLHDWFFPSDESTRTPKDVQNDGEEFAAGQCTSCLSHDEFLIKAKVQVTQNGNSIGEDCPKCV</sequence>
<dbReference type="Pfam" id="PF04080">
    <property type="entry name" value="Per1"/>
    <property type="match status" value="1"/>
</dbReference>
<evidence type="ECO:0000256" key="3">
    <source>
        <dbReference type="ARBA" id="ARBA00022502"/>
    </source>
</evidence>
<name>A0A131YQ46_RHIAP</name>
<evidence type="ECO:0000256" key="6">
    <source>
        <dbReference type="ARBA" id="ARBA00022989"/>
    </source>
</evidence>
<feature type="transmembrane region" description="Helical" evidence="8">
    <location>
        <begin position="199"/>
        <end position="217"/>
    </location>
</feature>
<dbReference type="GO" id="GO:0016788">
    <property type="term" value="F:hydrolase activity, acting on ester bonds"/>
    <property type="evidence" value="ECO:0007669"/>
    <property type="project" value="TreeGrafter"/>
</dbReference>
<keyword evidence="8" id="KW-0333">Golgi apparatus</keyword>
<evidence type="ECO:0000256" key="4">
    <source>
        <dbReference type="ARBA" id="ARBA00022692"/>
    </source>
</evidence>
<evidence type="ECO:0000256" key="7">
    <source>
        <dbReference type="ARBA" id="ARBA00023136"/>
    </source>
</evidence>
<proteinExistence type="inferred from homology"/>
<feature type="transmembrane region" description="Helical" evidence="8">
    <location>
        <begin position="224"/>
        <end position="243"/>
    </location>
</feature>
<dbReference type="GO" id="GO:0006506">
    <property type="term" value="P:GPI anchor biosynthetic process"/>
    <property type="evidence" value="ECO:0007669"/>
    <property type="project" value="UniProtKB-KW"/>
</dbReference>
<dbReference type="PANTHER" id="PTHR13148">
    <property type="entry name" value="PER1-RELATED"/>
    <property type="match status" value="1"/>
</dbReference>
<protein>
    <recommendedName>
        <fullName evidence="8">Post-GPI attachment to proteins factor 3</fullName>
    </recommendedName>
</protein>
<evidence type="ECO:0000256" key="1">
    <source>
        <dbReference type="ARBA" id="ARBA00004127"/>
    </source>
</evidence>
<keyword evidence="4 8" id="KW-0812">Transmembrane</keyword>
<comment type="subcellular location">
    <subcellularLocation>
        <location evidence="1">Endomembrane system</location>
        <topology evidence="1">Multi-pass membrane protein</topology>
    </subcellularLocation>
    <subcellularLocation>
        <location evidence="8">Golgi apparatus membrane</location>
        <topology evidence="8">Multi-pass membrane protein</topology>
    </subcellularLocation>
</comment>
<feature type="transmembrane region" description="Helical" evidence="8">
    <location>
        <begin position="137"/>
        <end position="154"/>
    </location>
</feature>
<organism evidence="9">
    <name type="scientific">Rhipicephalus appendiculatus</name>
    <name type="common">Brown ear tick</name>
    <dbReference type="NCBI Taxonomy" id="34631"/>
    <lineage>
        <taxon>Eukaryota</taxon>
        <taxon>Metazoa</taxon>
        <taxon>Ecdysozoa</taxon>
        <taxon>Arthropoda</taxon>
        <taxon>Chelicerata</taxon>
        <taxon>Arachnida</taxon>
        <taxon>Acari</taxon>
        <taxon>Parasitiformes</taxon>
        <taxon>Ixodida</taxon>
        <taxon>Ixodoidea</taxon>
        <taxon>Ixodidae</taxon>
        <taxon>Rhipicephalinae</taxon>
        <taxon>Rhipicephalus</taxon>
        <taxon>Rhipicephalus</taxon>
    </lineage>
</organism>
<evidence type="ECO:0000256" key="8">
    <source>
        <dbReference type="RuleBase" id="RU365066"/>
    </source>
</evidence>
<dbReference type="GO" id="GO:0000139">
    <property type="term" value="C:Golgi membrane"/>
    <property type="evidence" value="ECO:0007669"/>
    <property type="project" value="UniProtKB-SubCell"/>
</dbReference>
<feature type="transmembrane region" description="Helical" evidence="8">
    <location>
        <begin position="166"/>
        <end position="187"/>
    </location>
</feature>
<evidence type="ECO:0000256" key="2">
    <source>
        <dbReference type="ARBA" id="ARBA00006387"/>
    </source>
</evidence>
<comment type="function">
    <text evidence="8">Involved in the lipid remodeling steps of GPI-anchor maturation.</text>
</comment>
<keyword evidence="3 8" id="KW-0337">GPI-anchor biosynthesis</keyword>
<comment type="similarity">
    <text evidence="2 8">Belongs to the PGAP3 family.</text>
</comment>
<accession>A0A131YQ46</accession>
<keyword evidence="7 8" id="KW-0472">Membrane</keyword>
<keyword evidence="5" id="KW-0732">Signal</keyword>
<reference evidence="9" key="1">
    <citation type="journal article" date="2016" name="Ticks Tick Borne Dis.">
        <title>De novo assembly and annotation of the salivary gland transcriptome of Rhipicephalus appendiculatus male and female ticks during blood feeding.</title>
        <authorList>
            <person name="de Castro M.H."/>
            <person name="de Klerk D."/>
            <person name="Pienaar R."/>
            <person name="Latif A.A."/>
            <person name="Rees D.J."/>
            <person name="Mans B.J."/>
        </authorList>
    </citation>
    <scope>NUCLEOTIDE SEQUENCE</scope>
    <source>
        <tissue evidence="9">Salivary glands</tissue>
    </source>
</reference>
<feature type="transmembrane region" description="Helical" evidence="8">
    <location>
        <begin position="255"/>
        <end position="276"/>
    </location>
</feature>
<feature type="transmembrane region" description="Helical" evidence="8">
    <location>
        <begin position="315"/>
        <end position="334"/>
    </location>
</feature>
<dbReference type="PANTHER" id="PTHR13148:SF0">
    <property type="entry name" value="POST-GPI ATTACHMENT TO PROTEINS FACTOR 3"/>
    <property type="match status" value="1"/>
</dbReference>